<evidence type="ECO:0008006" key="15">
    <source>
        <dbReference type="Google" id="ProtNLM"/>
    </source>
</evidence>
<evidence type="ECO:0000259" key="12">
    <source>
        <dbReference type="PROSITE" id="PS50994"/>
    </source>
</evidence>
<dbReference type="SUPFAM" id="SSF57756">
    <property type="entry name" value="Retrovirus zinc finger-like domains"/>
    <property type="match status" value="1"/>
</dbReference>
<dbReference type="PROSITE" id="PS00141">
    <property type="entry name" value="ASP_PROTEASE"/>
    <property type="match status" value="1"/>
</dbReference>
<name>A0AAN8FKJ1_TRICO</name>
<dbReference type="PROSITE" id="PS50994">
    <property type="entry name" value="INTEGRASE"/>
    <property type="match status" value="1"/>
</dbReference>
<gene>
    <name evidence="13" type="ORF">GCK32_004200</name>
</gene>
<keyword evidence="3" id="KW-0540">Nuclease</keyword>
<protein>
    <recommendedName>
        <fullName evidence="15">Endonuclease</fullName>
    </recommendedName>
</protein>
<dbReference type="GO" id="GO:0003676">
    <property type="term" value="F:nucleic acid binding"/>
    <property type="evidence" value="ECO:0007669"/>
    <property type="project" value="InterPro"/>
</dbReference>
<dbReference type="Pfam" id="PF17921">
    <property type="entry name" value="Integrase_H2C2"/>
    <property type="match status" value="1"/>
</dbReference>
<dbReference type="EMBL" id="WIXE01016770">
    <property type="protein sequence ID" value="KAK5972313.1"/>
    <property type="molecule type" value="Genomic_DNA"/>
</dbReference>
<evidence type="ECO:0000313" key="14">
    <source>
        <dbReference type="Proteomes" id="UP001331761"/>
    </source>
</evidence>
<dbReference type="InterPro" id="IPR001969">
    <property type="entry name" value="Aspartic_peptidase_AS"/>
</dbReference>
<dbReference type="InterPro" id="IPR012337">
    <property type="entry name" value="RNaseH-like_sf"/>
</dbReference>
<proteinExistence type="predicted"/>
<dbReference type="GO" id="GO:0005737">
    <property type="term" value="C:cytoplasm"/>
    <property type="evidence" value="ECO:0007669"/>
    <property type="project" value="UniProtKB-ARBA"/>
</dbReference>
<keyword evidence="10" id="KW-0812">Transmembrane</keyword>
<dbReference type="SUPFAM" id="SSF50630">
    <property type="entry name" value="Acid proteases"/>
    <property type="match status" value="1"/>
</dbReference>
<comment type="caution">
    <text evidence="13">The sequence shown here is derived from an EMBL/GenBank/DDBJ whole genome shotgun (WGS) entry which is preliminary data.</text>
</comment>
<dbReference type="Pfam" id="PF00098">
    <property type="entry name" value="zf-CCHC"/>
    <property type="match status" value="2"/>
</dbReference>
<keyword evidence="7" id="KW-0479">Metal-binding</keyword>
<dbReference type="InterPro" id="IPR001878">
    <property type="entry name" value="Znf_CCHC"/>
</dbReference>
<evidence type="ECO:0000256" key="2">
    <source>
        <dbReference type="ARBA" id="ARBA00022695"/>
    </source>
</evidence>
<keyword evidence="7" id="KW-0863">Zinc-finger</keyword>
<keyword evidence="6" id="KW-0695">RNA-directed DNA polymerase</keyword>
<keyword evidence="8" id="KW-0175">Coiled coil</keyword>
<feature type="compositionally biased region" description="Low complexity" evidence="9">
    <location>
        <begin position="277"/>
        <end position="287"/>
    </location>
</feature>
<evidence type="ECO:0000256" key="1">
    <source>
        <dbReference type="ARBA" id="ARBA00022679"/>
    </source>
</evidence>
<accession>A0AAN8FKJ1</accession>
<keyword evidence="14" id="KW-1185">Reference proteome</keyword>
<feature type="region of interest" description="Disordered" evidence="9">
    <location>
        <begin position="258"/>
        <end position="301"/>
    </location>
</feature>
<evidence type="ECO:0000256" key="9">
    <source>
        <dbReference type="SAM" id="MobiDB-lite"/>
    </source>
</evidence>
<dbReference type="InterPro" id="IPR036397">
    <property type="entry name" value="RNaseH_sf"/>
</dbReference>
<dbReference type="Pfam" id="PF07245">
    <property type="entry name" value="Phlebovirus_G2"/>
    <property type="match status" value="1"/>
</dbReference>
<dbReference type="InterPro" id="IPR009878">
    <property type="entry name" value="Phlebovirus_G2_fusion"/>
</dbReference>
<keyword evidence="10" id="KW-0472">Membrane</keyword>
<dbReference type="Gene3D" id="2.40.70.10">
    <property type="entry name" value="Acid Proteases"/>
    <property type="match status" value="1"/>
</dbReference>
<dbReference type="Gene3D" id="1.10.340.70">
    <property type="match status" value="1"/>
</dbReference>
<feature type="transmembrane region" description="Helical" evidence="10">
    <location>
        <begin position="1268"/>
        <end position="1293"/>
    </location>
</feature>
<dbReference type="GO" id="GO:0004519">
    <property type="term" value="F:endonuclease activity"/>
    <property type="evidence" value="ECO:0007669"/>
    <property type="project" value="UniProtKB-KW"/>
</dbReference>
<dbReference type="PANTHER" id="PTHR47331">
    <property type="entry name" value="PHD-TYPE DOMAIN-CONTAINING PROTEIN"/>
    <property type="match status" value="1"/>
</dbReference>
<dbReference type="SMART" id="SM00343">
    <property type="entry name" value="ZnF_C2HC"/>
    <property type="match status" value="3"/>
</dbReference>
<keyword evidence="2" id="KW-0548">Nucleotidyltransferase</keyword>
<dbReference type="InterPro" id="IPR008737">
    <property type="entry name" value="DUF1758"/>
</dbReference>
<evidence type="ECO:0000256" key="3">
    <source>
        <dbReference type="ARBA" id="ARBA00022722"/>
    </source>
</evidence>
<dbReference type="InterPro" id="IPR041588">
    <property type="entry name" value="Integrase_H2C2"/>
</dbReference>
<dbReference type="Gene3D" id="4.10.60.10">
    <property type="entry name" value="Zinc finger, CCHC-type"/>
    <property type="match status" value="1"/>
</dbReference>
<feature type="domain" description="CCHC-type" evidence="11">
    <location>
        <begin position="190"/>
        <end position="205"/>
    </location>
</feature>
<dbReference type="GO" id="GO:0015074">
    <property type="term" value="P:DNA integration"/>
    <property type="evidence" value="ECO:0007669"/>
    <property type="project" value="InterPro"/>
</dbReference>
<dbReference type="GO" id="GO:0008270">
    <property type="term" value="F:zinc ion binding"/>
    <property type="evidence" value="ECO:0007669"/>
    <property type="project" value="UniProtKB-KW"/>
</dbReference>
<keyword evidence="10" id="KW-1133">Transmembrane helix</keyword>
<evidence type="ECO:0000313" key="13">
    <source>
        <dbReference type="EMBL" id="KAK5972313.1"/>
    </source>
</evidence>
<evidence type="ECO:0000256" key="7">
    <source>
        <dbReference type="PROSITE-ProRule" id="PRU00047"/>
    </source>
</evidence>
<dbReference type="Pfam" id="PF05585">
    <property type="entry name" value="DUF1758"/>
    <property type="match status" value="1"/>
</dbReference>
<keyword evidence="5" id="KW-0378">Hydrolase</keyword>
<dbReference type="GO" id="GO:0004190">
    <property type="term" value="F:aspartic-type endopeptidase activity"/>
    <property type="evidence" value="ECO:0007669"/>
    <property type="project" value="InterPro"/>
</dbReference>
<dbReference type="InterPro" id="IPR001584">
    <property type="entry name" value="Integrase_cat-core"/>
</dbReference>
<dbReference type="SUPFAM" id="SSF53098">
    <property type="entry name" value="Ribonuclease H-like"/>
    <property type="match status" value="1"/>
</dbReference>
<dbReference type="Proteomes" id="UP001331761">
    <property type="component" value="Unassembled WGS sequence"/>
</dbReference>
<dbReference type="Gene3D" id="3.30.420.10">
    <property type="entry name" value="Ribonuclease H-like superfamily/Ribonuclease H"/>
    <property type="match status" value="1"/>
</dbReference>
<sequence>MASTLATRQGILTRAGNRLSSILKEAEDLLALDKSTDQAVRKEQAKDMQKRIRKVKAAIDTEAEKVEDALAKYSSAVDSLDENMPKLTEVLQRTEEHSQAAQEVLDKAHAAITTLQNLQVETEEFSGNEASTLADITEMKLAPIPIPKFKGDIWDQTERRTQVEIGILRSINAHDKRSFKESPKFQPRPCFYCGKPGHQARNCNEVSSLEQRLQVIRMQKLCQNCGEKDHMATKCPKGACRICGITGHHTSICKKLFSSQESPHGPHQGKTSKKTSTKSPTQAKPTSATVNTVTSDRKMDEDNKSNMVLHVSNTKDIFLLAGQAQVLNPFTQALEPVHVMLDTGADRSFISNELAQRLRLQDIDSKRLTITTFGSQTPMVKTCGVTVLQLWDANGAPHSFTVTRIDTVTKSLQRKRLCIEDKLFICDNNLQLSISPGTTDIRPQILLGCADLFSLLSSGLTPQHVLPSGLQLIPSKLGYLVAGRNECSSNDCGRPTYIRKPMEEWPEECKLFRLTNAEEENTHVSNMVSAEAQEELLDWRRQRSLLFSQNVVGYVLRFIKKLLNRVNTELRERVMKNIPQIRSAETLPYITAKEKEAALRVIIRNHQSVHLPTAKQLALKQLRIREDEDGLLRCQGRLGNASLQTDTRHPYLIASKTNLAQLIVKHAHTPLHCGTGHTMANVRERVWIPKLRQMVRTIIARCVPCQKLNNLPYRYPEMDDLPERRVRRSRPFEHIGIDYFGPLSVKRGEEPAKAYGIILTCATTRLVHLELVPDMSTNHLLLALRRFFARRGIPKSVTSDNGPNFLLGEQILREAVLPVVNDDSLANAVAARGIVWRTITPYAPWQGALYERLIKSIKHSLYKVIQRSIPSQETMETLLTEIEGSVNSRPLTYQEERWEDAPMLRPIDFIQRDMLITYPFEAIETEEKNDSYVPASEAIALQSRKQAEDALKTSHHVPLDERIYEVFRCHQWDEFFEVEITSITDYGRKIKRRVIHLKPTIPIRVDNMIISLNTLTMPPTPELSSTFITDGSQIAMWNHGNSPTLICDSKEAARTLNCSLQSNCLCEPAEAKVNCLCSNLNITSVFESEVENRLPIRRPWLNFYAAKDDPSTVAATVPSLVTAELLVHLKDRFDKTVTKVTESVCKVNNAILQGCYSCPQGAIASITCFTNGEPTIASIRCHDHIFTTPCHHEGTSSTIIYSSEKARVHQECEVSCGTTITKFELTGVLQWTRTIHGTMKRIVNGESNVYDEIVLPDFLHIVDVMVTWYKTILIVAACLIIAIVISYIFFWTFGSRILMGGAKLLCRVIRGGTRLCLCIVCSPMKAVLRAWKERSLAKKRL</sequence>
<feature type="coiled-coil region" evidence="8">
    <location>
        <begin position="45"/>
        <end position="83"/>
    </location>
</feature>
<dbReference type="GO" id="GO:0019899">
    <property type="term" value="F:enzyme binding"/>
    <property type="evidence" value="ECO:0007669"/>
    <property type="project" value="UniProtKB-ARBA"/>
</dbReference>
<dbReference type="Gene3D" id="2.60.40.3770">
    <property type="match status" value="1"/>
</dbReference>
<dbReference type="InterPro" id="IPR021109">
    <property type="entry name" value="Peptidase_aspartic_dom_sf"/>
</dbReference>
<feature type="domain" description="Integrase catalytic" evidence="12">
    <location>
        <begin position="727"/>
        <end position="914"/>
    </location>
</feature>
<dbReference type="GO" id="GO:0003964">
    <property type="term" value="F:RNA-directed DNA polymerase activity"/>
    <property type="evidence" value="ECO:0007669"/>
    <property type="project" value="UniProtKB-KW"/>
</dbReference>
<reference evidence="13 14" key="1">
    <citation type="submission" date="2019-10" db="EMBL/GenBank/DDBJ databases">
        <title>Assembly and Annotation for the nematode Trichostrongylus colubriformis.</title>
        <authorList>
            <person name="Martin J."/>
        </authorList>
    </citation>
    <scope>NUCLEOTIDE SEQUENCE [LARGE SCALE GENOMIC DNA]</scope>
    <source>
        <strain evidence="13">G859</strain>
        <tissue evidence="13">Whole worm</tissue>
    </source>
</reference>
<evidence type="ECO:0000259" key="11">
    <source>
        <dbReference type="PROSITE" id="PS50158"/>
    </source>
</evidence>
<keyword evidence="7" id="KW-0862">Zinc</keyword>
<keyword evidence="4" id="KW-0255">Endonuclease</keyword>
<evidence type="ECO:0000256" key="4">
    <source>
        <dbReference type="ARBA" id="ARBA00022759"/>
    </source>
</evidence>
<keyword evidence="1" id="KW-0808">Transferase</keyword>
<evidence type="ECO:0000256" key="8">
    <source>
        <dbReference type="SAM" id="Coils"/>
    </source>
</evidence>
<evidence type="ECO:0000256" key="6">
    <source>
        <dbReference type="ARBA" id="ARBA00022918"/>
    </source>
</evidence>
<organism evidence="13 14">
    <name type="scientific">Trichostrongylus colubriformis</name>
    <name type="common">Black scour worm</name>
    <dbReference type="NCBI Taxonomy" id="6319"/>
    <lineage>
        <taxon>Eukaryota</taxon>
        <taxon>Metazoa</taxon>
        <taxon>Ecdysozoa</taxon>
        <taxon>Nematoda</taxon>
        <taxon>Chromadorea</taxon>
        <taxon>Rhabditida</taxon>
        <taxon>Rhabditina</taxon>
        <taxon>Rhabditomorpha</taxon>
        <taxon>Strongyloidea</taxon>
        <taxon>Trichostrongylidae</taxon>
        <taxon>Trichostrongylus</taxon>
    </lineage>
</organism>
<evidence type="ECO:0000256" key="5">
    <source>
        <dbReference type="ARBA" id="ARBA00022801"/>
    </source>
</evidence>
<evidence type="ECO:0000256" key="10">
    <source>
        <dbReference type="SAM" id="Phobius"/>
    </source>
</evidence>
<dbReference type="PROSITE" id="PS50158">
    <property type="entry name" value="ZF_CCHC"/>
    <property type="match status" value="2"/>
</dbReference>
<dbReference type="GO" id="GO:0006508">
    <property type="term" value="P:proteolysis"/>
    <property type="evidence" value="ECO:0007669"/>
    <property type="project" value="InterPro"/>
</dbReference>
<feature type="domain" description="CCHC-type" evidence="11">
    <location>
        <begin position="222"/>
        <end position="237"/>
    </location>
</feature>
<dbReference type="InterPro" id="IPR036875">
    <property type="entry name" value="Znf_CCHC_sf"/>
</dbReference>